<dbReference type="InterPro" id="IPR040493">
    <property type="entry name" value="DUF5518"/>
</dbReference>
<accession>A0A6B0T5T8</accession>
<comment type="caution">
    <text evidence="2">The sequence shown here is derived from an EMBL/GenBank/DDBJ whole genome shotgun (WGS) entry which is preliminary data.</text>
</comment>
<dbReference type="Pfam" id="PF17647">
    <property type="entry name" value="DUF5518"/>
    <property type="match status" value="1"/>
</dbReference>
<feature type="transmembrane region" description="Helical" evidence="1">
    <location>
        <begin position="93"/>
        <end position="124"/>
    </location>
</feature>
<dbReference type="OrthoDB" id="269782at2157"/>
<gene>
    <name evidence="2" type="ORF">GRX03_08060</name>
</gene>
<dbReference type="EMBL" id="WUUT01000003">
    <property type="protein sequence ID" value="MXR51556.1"/>
    <property type="molecule type" value="Genomic_DNA"/>
</dbReference>
<evidence type="ECO:0000256" key="1">
    <source>
        <dbReference type="SAM" id="Phobius"/>
    </source>
</evidence>
<keyword evidence="3" id="KW-1185">Reference proteome</keyword>
<reference evidence="2 3" key="1">
    <citation type="submission" date="2019-12" db="EMBL/GenBank/DDBJ databases">
        <title>Isolation and characterization of three novel carbon monoxide-oxidizing members of Halobacteria from salione crusts and soils.</title>
        <authorList>
            <person name="Myers M.R."/>
            <person name="King G.M."/>
        </authorList>
    </citation>
    <scope>NUCLEOTIDE SEQUENCE [LARGE SCALE GENOMIC DNA]</scope>
    <source>
        <strain evidence="2 3">WSH3</strain>
    </source>
</reference>
<evidence type="ECO:0000313" key="3">
    <source>
        <dbReference type="Proteomes" id="UP000466535"/>
    </source>
</evidence>
<sequence length="137" mass="13887">MVPTRQTPTLDTPPERKASVLLSVAAGILASLVLSFIPFSTVLGGFVAGYLRGGTGTDGAFVGGIVGVVTFAPFAVIFYLILGFVALGGAPSIFSAVVLTMFLAVGLYTVGASVAGGFLGAYLADELDRSVPVLDDI</sequence>
<organism evidence="2 3">
    <name type="scientific">Halovenus carboxidivorans</name>
    <dbReference type="NCBI Taxonomy" id="2692199"/>
    <lineage>
        <taxon>Archaea</taxon>
        <taxon>Methanobacteriati</taxon>
        <taxon>Methanobacteriota</taxon>
        <taxon>Stenosarchaea group</taxon>
        <taxon>Halobacteria</taxon>
        <taxon>Halobacteriales</taxon>
        <taxon>Haloarculaceae</taxon>
        <taxon>Halovenus</taxon>
    </lineage>
</organism>
<feature type="transmembrane region" description="Helical" evidence="1">
    <location>
        <begin position="60"/>
        <end position="87"/>
    </location>
</feature>
<dbReference type="AlphaFoldDB" id="A0A6B0T5T8"/>
<name>A0A6B0T5T8_9EURY</name>
<dbReference type="Proteomes" id="UP000466535">
    <property type="component" value="Unassembled WGS sequence"/>
</dbReference>
<keyword evidence="1" id="KW-1133">Transmembrane helix</keyword>
<dbReference type="RefSeq" id="WP_159763709.1">
    <property type="nucleotide sequence ID" value="NZ_WUUT01000003.1"/>
</dbReference>
<evidence type="ECO:0008006" key="4">
    <source>
        <dbReference type="Google" id="ProtNLM"/>
    </source>
</evidence>
<keyword evidence="1" id="KW-0812">Transmembrane</keyword>
<keyword evidence="1" id="KW-0472">Membrane</keyword>
<proteinExistence type="predicted"/>
<evidence type="ECO:0000313" key="2">
    <source>
        <dbReference type="EMBL" id="MXR51556.1"/>
    </source>
</evidence>
<feature type="transmembrane region" description="Helical" evidence="1">
    <location>
        <begin position="20"/>
        <end position="48"/>
    </location>
</feature>
<protein>
    <recommendedName>
        <fullName evidence="4">DUF5518 domain-containing protein</fullName>
    </recommendedName>
</protein>